<evidence type="ECO:0000259" key="15">
    <source>
        <dbReference type="Pfam" id="PF18962"/>
    </source>
</evidence>
<keyword evidence="8" id="KW-0378">Hydrolase</keyword>
<reference evidence="17" key="1">
    <citation type="submission" date="2016-10" db="EMBL/GenBank/DDBJ databases">
        <authorList>
            <person name="Varghese N."/>
            <person name="Submissions S."/>
        </authorList>
    </citation>
    <scope>NUCLEOTIDE SEQUENCE [LARGE SCALE GENOMIC DNA]</scope>
    <source>
        <strain evidence="17">DSM 19482</strain>
    </source>
</reference>
<dbReference type="AlphaFoldDB" id="A0A1U7PR52"/>
<dbReference type="PANTHER" id="PTHR33478">
    <property type="entry name" value="EXTRACELLULAR METALLOPROTEINASE MEP"/>
    <property type="match status" value="1"/>
</dbReference>
<dbReference type="Pfam" id="PF02225">
    <property type="entry name" value="PA"/>
    <property type="match status" value="1"/>
</dbReference>
<dbReference type="OrthoDB" id="5377264at2"/>
<dbReference type="RefSeq" id="WP_076782113.1">
    <property type="nucleotide sequence ID" value="NZ_FTPU01000005.1"/>
</dbReference>
<dbReference type="SUPFAM" id="SSF52025">
    <property type="entry name" value="PA domain"/>
    <property type="match status" value="1"/>
</dbReference>
<dbReference type="Gene3D" id="1.10.390.10">
    <property type="entry name" value="Neutral Protease Domain 2"/>
    <property type="match status" value="1"/>
</dbReference>
<dbReference type="PANTHER" id="PTHR33478:SF1">
    <property type="entry name" value="EXTRACELLULAR METALLOPROTEINASE MEP"/>
    <property type="match status" value="1"/>
</dbReference>
<evidence type="ECO:0000259" key="13">
    <source>
        <dbReference type="Pfam" id="PF02225"/>
    </source>
</evidence>
<proteinExistence type="inferred from homology"/>
<keyword evidence="4" id="KW-0964">Secreted</keyword>
<organism evidence="16 17">
    <name type="scientific">Epilithonimonas bovis DSM 19482</name>
    <dbReference type="NCBI Taxonomy" id="1121284"/>
    <lineage>
        <taxon>Bacteria</taxon>
        <taxon>Pseudomonadati</taxon>
        <taxon>Bacteroidota</taxon>
        <taxon>Flavobacteriia</taxon>
        <taxon>Flavobacteriales</taxon>
        <taxon>Weeksellaceae</taxon>
        <taxon>Chryseobacterium group</taxon>
        <taxon>Epilithonimonas</taxon>
    </lineage>
</organism>
<evidence type="ECO:0000256" key="1">
    <source>
        <dbReference type="ARBA" id="ARBA00001947"/>
    </source>
</evidence>
<evidence type="ECO:0000256" key="11">
    <source>
        <dbReference type="ARBA" id="ARBA00023145"/>
    </source>
</evidence>
<evidence type="ECO:0000256" key="10">
    <source>
        <dbReference type="ARBA" id="ARBA00023049"/>
    </source>
</evidence>
<dbReference type="InterPro" id="IPR027268">
    <property type="entry name" value="Peptidase_M4/M1_CTD_sf"/>
</dbReference>
<feature type="signal peptide" evidence="12">
    <location>
        <begin position="1"/>
        <end position="23"/>
    </location>
</feature>
<evidence type="ECO:0000256" key="6">
    <source>
        <dbReference type="ARBA" id="ARBA00022723"/>
    </source>
</evidence>
<keyword evidence="11" id="KW-0865">Zymogen</keyword>
<dbReference type="Pfam" id="PF07504">
    <property type="entry name" value="FTP"/>
    <property type="match status" value="1"/>
</dbReference>
<keyword evidence="10" id="KW-0482">Metalloprotease</keyword>
<feature type="domain" description="Secretion system C-terminal sorting" evidence="15">
    <location>
        <begin position="794"/>
        <end position="867"/>
    </location>
</feature>
<comment type="similarity">
    <text evidence="3">Belongs to the peptidase M36 family.</text>
</comment>
<evidence type="ECO:0000256" key="5">
    <source>
        <dbReference type="ARBA" id="ARBA00022670"/>
    </source>
</evidence>
<dbReference type="InterPro" id="IPR003137">
    <property type="entry name" value="PA_domain"/>
</dbReference>
<evidence type="ECO:0000256" key="7">
    <source>
        <dbReference type="ARBA" id="ARBA00022729"/>
    </source>
</evidence>
<dbReference type="Pfam" id="PF02128">
    <property type="entry name" value="Peptidase_M36"/>
    <property type="match status" value="1"/>
</dbReference>
<keyword evidence="7 12" id="KW-0732">Signal</keyword>
<dbReference type="Gene3D" id="3.50.30.30">
    <property type="match status" value="1"/>
</dbReference>
<evidence type="ECO:0000256" key="12">
    <source>
        <dbReference type="SAM" id="SignalP"/>
    </source>
</evidence>
<gene>
    <name evidence="16" type="ORF">SAMN05660493_00727</name>
</gene>
<dbReference type="InterPro" id="IPR046450">
    <property type="entry name" value="PA_dom_sf"/>
</dbReference>
<dbReference type="SUPFAM" id="SSF55486">
    <property type="entry name" value="Metalloproteases ('zincins'), catalytic domain"/>
    <property type="match status" value="1"/>
</dbReference>
<evidence type="ECO:0000256" key="9">
    <source>
        <dbReference type="ARBA" id="ARBA00022833"/>
    </source>
</evidence>
<dbReference type="CDD" id="cd04818">
    <property type="entry name" value="PA_subtilisin_1"/>
    <property type="match status" value="1"/>
</dbReference>
<dbReference type="InterPro" id="IPR011096">
    <property type="entry name" value="FTP_domain"/>
</dbReference>
<dbReference type="STRING" id="1121284.SAMN05660493_00727"/>
<dbReference type="Gene3D" id="3.10.170.10">
    <property type="match status" value="1"/>
</dbReference>
<dbReference type="InterPro" id="IPR050371">
    <property type="entry name" value="Fungal_virulence_M36"/>
</dbReference>
<keyword evidence="9" id="KW-0862">Zinc</keyword>
<keyword evidence="17" id="KW-1185">Reference proteome</keyword>
<dbReference type="EMBL" id="FTPU01000005">
    <property type="protein sequence ID" value="SIT96055.1"/>
    <property type="molecule type" value="Genomic_DNA"/>
</dbReference>
<dbReference type="NCBIfam" id="TIGR04183">
    <property type="entry name" value="Por_Secre_tail"/>
    <property type="match status" value="1"/>
</dbReference>
<feature type="domain" description="PA" evidence="13">
    <location>
        <begin position="446"/>
        <end position="534"/>
    </location>
</feature>
<dbReference type="Proteomes" id="UP000187261">
    <property type="component" value="Unassembled WGS sequence"/>
</dbReference>
<dbReference type="GO" id="GO:0004222">
    <property type="term" value="F:metalloendopeptidase activity"/>
    <property type="evidence" value="ECO:0007669"/>
    <property type="project" value="InterPro"/>
</dbReference>
<keyword evidence="5" id="KW-0645">Protease</keyword>
<evidence type="ECO:0000313" key="16">
    <source>
        <dbReference type="EMBL" id="SIT96055.1"/>
    </source>
</evidence>
<dbReference type="GO" id="GO:0006508">
    <property type="term" value="P:proteolysis"/>
    <property type="evidence" value="ECO:0007669"/>
    <property type="project" value="UniProtKB-KW"/>
</dbReference>
<comment type="subcellular location">
    <subcellularLocation>
        <location evidence="2">Secreted</location>
    </subcellularLocation>
</comment>
<dbReference type="GO" id="GO:0005615">
    <property type="term" value="C:extracellular space"/>
    <property type="evidence" value="ECO:0007669"/>
    <property type="project" value="InterPro"/>
</dbReference>
<sequence>MNKRKLPLLIAAFSLLTVNSVMGQNYKSIVEDYLKSSTAGKHISNKEFIIASEDPSQSLNATVVKIQQTYNGIPVYGNSSTLLIRENDVLNFVGDFSSSKTTSSNSSQAASGETILMKVIQNLNLKNGQAYKAALTSGDIKAPSLVYYDNGTALKLSYELEFYEQQSSNLWHIIADAKSGTIYEQNNLTLSCNFADNAYGSEHTHTDGAQDNHLVMYPQNKVQTKQSSLLANNASYRVFPFPVEAPTFGDRALLTNPWDNTASSLGWQNDNTNEYNITRGNNVYVYTDESSTNTIGSSADGGSSHIFDFPFNIDNGLDSYKDAAMTNLFYVNNHVHDVLYKFGFTETSKNFQAYNFGKGGSQNDYVQAEARDGAGLADLSLGIYNNANFSTPSDGTTPRMQMYVWMGSAPYFTFNGPSSVAGTTIPSVGLGYFGVPLWKKPITADVAVSPVADACTALPAGSLSGKIGIAKRGTCNFTVKVKNMEAAGAVGAIIYNTPDAASNPGEAISNMSGDGTTTVAIPSVFLPQSKGEAITSLITGGQAVNVTLSNKAKDGSLDNGIISHEYGHGLSNRLTGTNVGCLSSTNDKEQMGEGWSDFLALMLTMKPGDNASVARGIGTYASNQSTTGGGIRPAKYSPDFSVNNYTYGKTNGMEYTNSSGDLVPDVHSVGFVWASILWDLNWKYVEKYGYNNDITADANSGPARVFQAVVDGLKLQGCYPTFVSGRDAIIAADQASTGGQNKCMIWNTFAKRGVGVSASAGSKTNINDQIEDFTVPAECALATNEVTAAKAFSIYPNPAKNEFFLNFNNSIIGKVNVEIYDAAGKLVSTQQVDPSAKEGINTQKLVNGVYIVKASGIGVNYSSKIVISK</sequence>
<evidence type="ECO:0000256" key="8">
    <source>
        <dbReference type="ARBA" id="ARBA00022801"/>
    </source>
</evidence>
<keyword evidence="6" id="KW-0479">Metal-binding</keyword>
<dbReference type="InterPro" id="IPR001842">
    <property type="entry name" value="Peptidase_M36"/>
</dbReference>
<protein>
    <submittedName>
        <fullName evidence="16">Por secretion system C-terminal sorting domain-containing protein</fullName>
    </submittedName>
</protein>
<evidence type="ECO:0000256" key="4">
    <source>
        <dbReference type="ARBA" id="ARBA00022525"/>
    </source>
</evidence>
<accession>A0A1U7PR52</accession>
<dbReference type="NCBIfam" id="NF038113">
    <property type="entry name" value="T9SSA_dep_M36"/>
    <property type="match status" value="1"/>
</dbReference>
<dbReference type="GO" id="GO:0008270">
    <property type="term" value="F:zinc ion binding"/>
    <property type="evidence" value="ECO:0007669"/>
    <property type="project" value="InterPro"/>
</dbReference>
<evidence type="ECO:0000256" key="3">
    <source>
        <dbReference type="ARBA" id="ARBA00006006"/>
    </source>
</evidence>
<dbReference type="Pfam" id="PF18962">
    <property type="entry name" value="Por_Secre_tail"/>
    <property type="match status" value="1"/>
</dbReference>
<name>A0A1U7PR52_9FLAO</name>
<evidence type="ECO:0000313" key="17">
    <source>
        <dbReference type="Proteomes" id="UP000187261"/>
    </source>
</evidence>
<comment type="cofactor">
    <cofactor evidence="1">
        <name>Zn(2+)</name>
        <dbReference type="ChEBI" id="CHEBI:29105"/>
    </cofactor>
</comment>
<evidence type="ECO:0000256" key="2">
    <source>
        <dbReference type="ARBA" id="ARBA00004613"/>
    </source>
</evidence>
<dbReference type="InterPro" id="IPR026444">
    <property type="entry name" value="Secre_tail"/>
</dbReference>
<feature type="chain" id="PRO_5012572488" evidence="12">
    <location>
        <begin position="24"/>
        <end position="869"/>
    </location>
</feature>
<feature type="domain" description="FTP" evidence="14">
    <location>
        <begin position="62"/>
        <end position="95"/>
    </location>
</feature>
<dbReference type="CDD" id="cd09596">
    <property type="entry name" value="M36"/>
    <property type="match status" value="1"/>
</dbReference>
<evidence type="ECO:0000259" key="14">
    <source>
        <dbReference type="Pfam" id="PF07504"/>
    </source>
</evidence>